<dbReference type="Gene3D" id="3.10.20.600">
    <property type="match status" value="1"/>
</dbReference>
<dbReference type="PROSITE" id="PS00645">
    <property type="entry name" value="COMPLEX1_51K_2"/>
    <property type="match status" value="1"/>
</dbReference>
<dbReference type="SUPFAM" id="SSF142019">
    <property type="entry name" value="Nqo1 FMN-binding domain-like"/>
    <property type="match status" value="1"/>
</dbReference>
<dbReference type="InterPro" id="IPR001949">
    <property type="entry name" value="NADH-UbQ_OxRdtase_51kDa_CS"/>
</dbReference>
<protein>
    <submittedName>
        <fullName evidence="8">NAD(P)H-dependent oxidoreductase subunit E</fullName>
    </submittedName>
</protein>
<evidence type="ECO:0000256" key="3">
    <source>
        <dbReference type="ARBA" id="ARBA00022723"/>
    </source>
</evidence>
<keyword evidence="5" id="KW-0411">Iron-sulfur</keyword>
<dbReference type="PANTHER" id="PTHR43578:SF3">
    <property type="entry name" value="NADH-QUINONE OXIDOREDUCTASE SUBUNIT F"/>
    <property type="match status" value="1"/>
</dbReference>
<evidence type="ECO:0000259" key="7">
    <source>
        <dbReference type="SMART" id="SM00928"/>
    </source>
</evidence>
<comment type="caution">
    <text evidence="8">The sequence shown here is derived from an EMBL/GenBank/DDBJ whole genome shotgun (WGS) entry which is preliminary data.</text>
</comment>
<reference evidence="9" key="1">
    <citation type="submission" date="2023-07" db="EMBL/GenBank/DDBJ databases">
        <title>30 novel species of actinomycetes from the DSMZ collection.</title>
        <authorList>
            <person name="Nouioui I."/>
        </authorList>
    </citation>
    <scope>NUCLEOTIDE SEQUENCE [LARGE SCALE GENOMIC DNA]</scope>
    <source>
        <strain evidence="9">DSM 41699</strain>
    </source>
</reference>
<dbReference type="Gene3D" id="3.40.30.10">
    <property type="entry name" value="Glutaredoxin"/>
    <property type="match status" value="1"/>
</dbReference>
<dbReference type="InterPro" id="IPR019575">
    <property type="entry name" value="Nuop51_4Fe4S-bd"/>
</dbReference>
<keyword evidence="4" id="KW-0408">Iron</keyword>
<organism evidence="8 9">
    <name type="scientific">Streptomyces gibsoniae</name>
    <dbReference type="NCBI Taxonomy" id="3075529"/>
    <lineage>
        <taxon>Bacteria</taxon>
        <taxon>Bacillati</taxon>
        <taxon>Actinomycetota</taxon>
        <taxon>Actinomycetes</taxon>
        <taxon>Kitasatosporales</taxon>
        <taxon>Streptomycetaceae</taxon>
        <taxon>Streptomyces</taxon>
    </lineage>
</organism>
<dbReference type="SUPFAM" id="SSF142984">
    <property type="entry name" value="Nqo1 middle domain-like"/>
    <property type="match status" value="1"/>
</dbReference>
<name>A0ABU2TVW9_9ACTN</name>
<accession>A0ABU2TVW9</accession>
<dbReference type="Gene3D" id="1.10.10.1590">
    <property type="entry name" value="NADH-quinone oxidoreductase subunit E"/>
    <property type="match status" value="1"/>
</dbReference>
<dbReference type="Pfam" id="PF01512">
    <property type="entry name" value="Complex1_51K"/>
    <property type="match status" value="1"/>
</dbReference>
<dbReference type="SUPFAM" id="SSF140490">
    <property type="entry name" value="Nqo1C-terminal domain-like"/>
    <property type="match status" value="1"/>
</dbReference>
<gene>
    <name evidence="8" type="ORF">RM764_19190</name>
</gene>
<proteinExistence type="inferred from homology"/>
<dbReference type="Gene3D" id="6.10.250.1450">
    <property type="match status" value="1"/>
</dbReference>
<evidence type="ECO:0000313" key="9">
    <source>
        <dbReference type="Proteomes" id="UP001183809"/>
    </source>
</evidence>
<feature type="region of interest" description="Disordered" evidence="6">
    <location>
        <begin position="1"/>
        <end position="30"/>
    </location>
</feature>
<keyword evidence="2" id="KW-0004">4Fe-4S</keyword>
<dbReference type="InterPro" id="IPR019554">
    <property type="entry name" value="Soluble_ligand-bd"/>
</dbReference>
<evidence type="ECO:0000256" key="6">
    <source>
        <dbReference type="SAM" id="MobiDB-lite"/>
    </source>
</evidence>
<dbReference type="InterPro" id="IPR036249">
    <property type="entry name" value="Thioredoxin-like_sf"/>
</dbReference>
<keyword evidence="9" id="KW-1185">Reference proteome</keyword>
<dbReference type="Pfam" id="PF10589">
    <property type="entry name" value="NADH_4Fe-4S"/>
    <property type="match status" value="1"/>
</dbReference>
<dbReference type="Gene3D" id="3.40.50.11540">
    <property type="entry name" value="NADH-ubiquinone oxidoreductase 51kDa subunit"/>
    <property type="match status" value="1"/>
</dbReference>
<dbReference type="Pfam" id="PF10531">
    <property type="entry name" value="SLBB"/>
    <property type="match status" value="1"/>
</dbReference>
<dbReference type="Proteomes" id="UP001183809">
    <property type="component" value="Unassembled WGS sequence"/>
</dbReference>
<dbReference type="PANTHER" id="PTHR43578">
    <property type="entry name" value="NADH-QUINONE OXIDOREDUCTASE SUBUNIT F"/>
    <property type="match status" value="1"/>
</dbReference>
<dbReference type="InterPro" id="IPR041921">
    <property type="entry name" value="NuoE_N"/>
</dbReference>
<feature type="domain" description="NADH-ubiquinone oxidoreductase 51kDa subunit iron-sulphur binding" evidence="7">
    <location>
        <begin position="523"/>
        <end position="570"/>
    </location>
</feature>
<dbReference type="EMBL" id="JAVREY010000021">
    <property type="protein sequence ID" value="MDT0465109.1"/>
    <property type="molecule type" value="Genomic_DNA"/>
</dbReference>
<feature type="compositionally biased region" description="Basic and acidic residues" evidence="6">
    <location>
        <begin position="1"/>
        <end position="17"/>
    </location>
</feature>
<dbReference type="InterPro" id="IPR011538">
    <property type="entry name" value="Nuo51_FMN-bd"/>
</dbReference>
<sequence length="607" mass="63802">MDLHFGDSEPTDEERAAVDALLGPPESAWEGADRSEEDLRWARGGRAARDRRELLLPGLHAINDRIGWISAGALGYLCRRLTVPPAEAYGVATFYAMFSVAPRPATVLHVCTDLACTAAGADALCAGIEARLGPGSGVGVERSPCLGLCERAPAALAIRAGDPVRTAVSAPATAQAAVLAASAPDSAPEEPPAQRAVPQAGDPSLILLRRVGVVDPASLDDYRAHGGYTALRRAFALGPAGVIREVSDSGLVGRGGAAFPTGRKWQATASQPDRPHHLVCNADESEPGTFKDRVIMEGDPYALVEAMTIAGYAIGAHRGLIYLRGEYPRALQRLEHAIAQARARGLLGDDVLGQGYAFDIEIRRGAGAYICGEETALFNSIEGYRGEPRSKPPFPVEKGLFGRPTVENNVETLVNVLPILTQGAEAYAAIGTEHSTGPKLFCVSGSVARPGVYEVPFGVTLGELLALAGVRPGLRAVLLGGAAGGFVRPDETDIPLTFEGTRRAGTTLGSGVVMAFDGTVPLPRLLLRIAEFFRDESCGQCVPCRVGTVRQQEALQRIVERTGAAAAADIALLREVGRALRDASICGLGQTAWNAVESAVDRLGAYE</sequence>
<keyword evidence="3" id="KW-0479">Metal-binding</keyword>
<dbReference type="RefSeq" id="WP_311696602.1">
    <property type="nucleotide sequence ID" value="NZ_JAVREY010000021.1"/>
</dbReference>
<dbReference type="Gene3D" id="1.20.1440.230">
    <property type="entry name" value="NADH-ubiquinone oxidoreductase 51kDa subunit, iron-sulphur binding domain"/>
    <property type="match status" value="1"/>
</dbReference>
<comment type="similarity">
    <text evidence="1">Belongs to the complex I 51 kDa subunit family.</text>
</comment>
<evidence type="ECO:0000256" key="4">
    <source>
        <dbReference type="ARBA" id="ARBA00023004"/>
    </source>
</evidence>
<dbReference type="InterPro" id="IPR037225">
    <property type="entry name" value="Nuo51_FMN-bd_sf"/>
</dbReference>
<evidence type="ECO:0000256" key="5">
    <source>
        <dbReference type="ARBA" id="ARBA00023014"/>
    </source>
</evidence>
<dbReference type="InterPro" id="IPR037207">
    <property type="entry name" value="Nuop51_4Fe4S-bd_sf"/>
</dbReference>
<evidence type="ECO:0000256" key="1">
    <source>
        <dbReference type="ARBA" id="ARBA00007523"/>
    </source>
</evidence>
<evidence type="ECO:0000313" key="8">
    <source>
        <dbReference type="EMBL" id="MDT0465109.1"/>
    </source>
</evidence>
<dbReference type="SMART" id="SM00928">
    <property type="entry name" value="NADH_4Fe-4S"/>
    <property type="match status" value="1"/>
</dbReference>
<evidence type="ECO:0000256" key="2">
    <source>
        <dbReference type="ARBA" id="ARBA00022485"/>
    </source>
</evidence>
<dbReference type="Pfam" id="PF01257">
    <property type="entry name" value="2Fe-2S_thioredx"/>
    <property type="match status" value="1"/>
</dbReference>
<dbReference type="SUPFAM" id="SSF52833">
    <property type="entry name" value="Thioredoxin-like"/>
    <property type="match status" value="1"/>
</dbReference>